<evidence type="ECO:0000313" key="6">
    <source>
        <dbReference type="Proteomes" id="UP001144110"/>
    </source>
</evidence>
<evidence type="ECO:0000256" key="2">
    <source>
        <dbReference type="ARBA" id="ARBA00022722"/>
    </source>
</evidence>
<accession>A0AAE3P3H0</accession>
<organism evidence="5 6">
    <name type="scientific">Candidatus Thermodesulfobacterium syntrophicum</name>
    <dbReference type="NCBI Taxonomy" id="3060442"/>
    <lineage>
        <taxon>Bacteria</taxon>
        <taxon>Pseudomonadati</taxon>
        <taxon>Thermodesulfobacteriota</taxon>
        <taxon>Thermodesulfobacteria</taxon>
        <taxon>Thermodesulfobacteriales</taxon>
        <taxon>Thermodesulfobacteriaceae</taxon>
        <taxon>Thermodesulfobacterium</taxon>
    </lineage>
</organism>
<keyword evidence="1" id="KW-1277">Toxin-antitoxin system</keyword>
<reference evidence="5" key="1">
    <citation type="submission" date="2022-11" db="EMBL/GenBank/DDBJ databases">
        <title>Candidatus Alkanophaga archaea from heated hydrothermal vent sediment oxidize petroleum alkanes.</title>
        <authorList>
            <person name="Zehnle H."/>
            <person name="Laso-Perez R."/>
            <person name="Lipp J."/>
            <person name="Teske A."/>
            <person name="Wegener G."/>
        </authorList>
    </citation>
    <scope>NUCLEOTIDE SEQUENCE</scope>
    <source>
        <strain evidence="5">MCA70</strain>
    </source>
</reference>
<dbReference type="GO" id="GO:0004540">
    <property type="term" value="F:RNA nuclease activity"/>
    <property type="evidence" value="ECO:0007669"/>
    <property type="project" value="InterPro"/>
</dbReference>
<dbReference type="InterPro" id="IPR052379">
    <property type="entry name" value="Type_VII_TA_RNase"/>
</dbReference>
<dbReference type="Proteomes" id="UP001144110">
    <property type="component" value="Unassembled WGS sequence"/>
</dbReference>
<evidence type="ECO:0000256" key="1">
    <source>
        <dbReference type="ARBA" id="ARBA00022649"/>
    </source>
</evidence>
<keyword evidence="2" id="KW-0540">Nuclease</keyword>
<dbReference type="GO" id="GO:0110001">
    <property type="term" value="C:toxin-antitoxin complex"/>
    <property type="evidence" value="ECO:0007669"/>
    <property type="project" value="InterPro"/>
</dbReference>
<sequence>MVFKESTLLRKWEKLNEYFNDLYTYKDLSLSKYLKQKNTKYVVERLLFLIAETILDFLEHILASKFAVISESYEDIIKNAMKCEIITENLYKDLKGLGSFRNILAHEYLELNDEHVYQNMKKMIKISDRVLKELKDQIFMI</sequence>
<dbReference type="InterPro" id="IPR008201">
    <property type="entry name" value="HepT-like"/>
</dbReference>
<proteinExistence type="inferred from homology"/>
<comment type="caution">
    <text evidence="5">The sequence shown here is derived from an EMBL/GenBank/DDBJ whole genome shotgun (WGS) entry which is preliminary data.</text>
</comment>
<evidence type="ECO:0000256" key="4">
    <source>
        <dbReference type="ARBA" id="ARBA00024207"/>
    </source>
</evidence>
<gene>
    <name evidence="5" type="ORF">OD816_000505</name>
</gene>
<dbReference type="InterPro" id="IPR037038">
    <property type="entry name" value="HepT-like_sf"/>
</dbReference>
<protein>
    <submittedName>
        <fullName evidence="5">HEPN domain protein YutE</fullName>
    </submittedName>
</protein>
<dbReference type="Pfam" id="PF01934">
    <property type="entry name" value="HepT-like"/>
    <property type="match status" value="1"/>
</dbReference>
<dbReference type="NCBIfam" id="NF047751">
    <property type="entry name" value="HepT_toxin"/>
    <property type="match status" value="1"/>
</dbReference>
<name>A0AAE3P3H0_9BACT</name>
<dbReference type="AlphaFoldDB" id="A0AAE3P3H0"/>
<dbReference type="PANTHER" id="PTHR33397">
    <property type="entry name" value="UPF0331 PROTEIN YUTE"/>
    <property type="match status" value="1"/>
</dbReference>
<evidence type="ECO:0000256" key="3">
    <source>
        <dbReference type="ARBA" id="ARBA00022801"/>
    </source>
</evidence>
<comment type="similarity">
    <text evidence="4">Belongs to the HepT RNase toxin family.</text>
</comment>
<keyword evidence="3" id="KW-0378">Hydrolase</keyword>
<dbReference type="Gene3D" id="1.20.120.580">
    <property type="entry name" value="bsu32300-like"/>
    <property type="match status" value="1"/>
</dbReference>
<dbReference type="GO" id="GO:0016787">
    <property type="term" value="F:hydrolase activity"/>
    <property type="evidence" value="ECO:0007669"/>
    <property type="project" value="UniProtKB-KW"/>
</dbReference>
<evidence type="ECO:0000313" key="5">
    <source>
        <dbReference type="EMBL" id="MDF2953260.1"/>
    </source>
</evidence>
<dbReference type="PANTHER" id="PTHR33397:SF5">
    <property type="entry name" value="RNASE YUTE-RELATED"/>
    <property type="match status" value="1"/>
</dbReference>
<dbReference type="EMBL" id="JAPHEG010000002">
    <property type="protein sequence ID" value="MDF2953260.1"/>
    <property type="molecule type" value="Genomic_DNA"/>
</dbReference>